<reference evidence="2 3" key="1">
    <citation type="submission" date="2022-11" db="EMBL/GenBank/DDBJ databases">
        <title>Spartinivicinus poritis sp. nov., isolated from scleractinian coral Porites lutea.</title>
        <authorList>
            <person name="Zhang G."/>
            <person name="Cai L."/>
            <person name="Wei Q."/>
        </authorList>
    </citation>
    <scope>NUCLEOTIDE SEQUENCE [LARGE SCALE GENOMIC DNA]</scope>
    <source>
        <strain evidence="2 3">A2-2</strain>
    </source>
</reference>
<feature type="domain" description="Macro" evidence="1">
    <location>
        <begin position="1"/>
        <end position="152"/>
    </location>
</feature>
<evidence type="ECO:0000313" key="3">
    <source>
        <dbReference type="Proteomes" id="UP001528823"/>
    </source>
</evidence>
<dbReference type="PROSITE" id="PS51154">
    <property type="entry name" value="MACRO"/>
    <property type="match status" value="1"/>
</dbReference>
<gene>
    <name evidence="2" type="ORF">ORQ98_06955</name>
</gene>
<organism evidence="2 3">
    <name type="scientific">Spartinivicinus poritis</name>
    <dbReference type="NCBI Taxonomy" id="2994640"/>
    <lineage>
        <taxon>Bacteria</taxon>
        <taxon>Pseudomonadati</taxon>
        <taxon>Pseudomonadota</taxon>
        <taxon>Gammaproteobacteria</taxon>
        <taxon>Oceanospirillales</taxon>
        <taxon>Zooshikellaceae</taxon>
        <taxon>Spartinivicinus</taxon>
    </lineage>
</organism>
<dbReference type="InterPro" id="IPR002589">
    <property type="entry name" value="Macro_dom"/>
</dbReference>
<evidence type="ECO:0000313" key="2">
    <source>
        <dbReference type="EMBL" id="MDE1461703.1"/>
    </source>
</evidence>
<dbReference type="Gene3D" id="3.40.220.10">
    <property type="entry name" value="Leucine Aminopeptidase, subunit E, domain 1"/>
    <property type="match status" value="1"/>
</dbReference>
<sequence>MKVITGDLIKLVADGYFDVIIHGCNCQCTMAAGIAKTIKNIFPEAYYADCATIKGDRSKLGTISYATVELLSHTLTVVNAYIQYDWRGPQIRTDYNAVRSAIHEVKHRFSGMRIGYPLFGIGLTKGDWEVIEIILSEELEGEDHTLVVNTNK</sequence>
<dbReference type="EMBL" id="JAPMOU010000006">
    <property type="protein sequence ID" value="MDE1461703.1"/>
    <property type="molecule type" value="Genomic_DNA"/>
</dbReference>
<dbReference type="RefSeq" id="WP_274688064.1">
    <property type="nucleotide sequence ID" value="NZ_JAPMOU010000006.1"/>
</dbReference>
<comment type="caution">
    <text evidence="2">The sequence shown here is derived from an EMBL/GenBank/DDBJ whole genome shotgun (WGS) entry which is preliminary data.</text>
</comment>
<name>A0ABT5U5R2_9GAMM</name>
<keyword evidence="3" id="KW-1185">Reference proteome</keyword>
<dbReference type="InterPro" id="IPR043472">
    <property type="entry name" value="Macro_dom-like"/>
</dbReference>
<accession>A0ABT5U5R2</accession>
<dbReference type="Proteomes" id="UP001528823">
    <property type="component" value="Unassembled WGS sequence"/>
</dbReference>
<proteinExistence type="predicted"/>
<dbReference type="SUPFAM" id="SSF52949">
    <property type="entry name" value="Macro domain-like"/>
    <property type="match status" value="1"/>
</dbReference>
<evidence type="ECO:0000259" key="1">
    <source>
        <dbReference type="PROSITE" id="PS51154"/>
    </source>
</evidence>
<protein>
    <submittedName>
        <fullName evidence="2">Macro domain-containing protein</fullName>
    </submittedName>
</protein>